<evidence type="ECO:0000313" key="1">
    <source>
        <dbReference type="EMBL" id="ULT79836.1"/>
    </source>
</evidence>
<proteinExistence type="predicted"/>
<reference evidence="1 2" key="1">
    <citation type="submission" date="2022-05" db="EMBL/GenBank/DDBJ databases">
        <title>Chromosome-level reference genomes for two strains of Caenorhabditis briggsae: an improved platform for comparative genomics.</title>
        <authorList>
            <person name="Stevens L."/>
            <person name="Andersen E.C."/>
        </authorList>
    </citation>
    <scope>NUCLEOTIDE SEQUENCE [LARGE SCALE GENOMIC DNA]</scope>
    <source>
        <strain evidence="1">QX1410_ONT</strain>
        <tissue evidence="1">Whole-organism</tissue>
    </source>
</reference>
<dbReference type="Proteomes" id="UP000827892">
    <property type="component" value="Chromosome X"/>
</dbReference>
<protein>
    <submittedName>
        <fullName evidence="1">Uncharacterized protein</fullName>
    </submittedName>
</protein>
<dbReference type="AlphaFoldDB" id="A0AAE8ZPY9"/>
<name>A0AAE8ZPY9_CAEBR</name>
<sequence>MKIDSSSHRNFLDDSCLFLIVINSSFNNNFHPTPLFIRNATSLDSSSHPINFDASHRHLFCASSILPQPVLIFLTRLSTTPIFTIFFLLKFSENICGLFTLLPLVL</sequence>
<gene>
    <name evidence="1" type="ORF">L3Y34_010432</name>
</gene>
<organism evidence="1 2">
    <name type="scientific">Caenorhabditis briggsae</name>
    <dbReference type="NCBI Taxonomy" id="6238"/>
    <lineage>
        <taxon>Eukaryota</taxon>
        <taxon>Metazoa</taxon>
        <taxon>Ecdysozoa</taxon>
        <taxon>Nematoda</taxon>
        <taxon>Chromadorea</taxon>
        <taxon>Rhabditida</taxon>
        <taxon>Rhabditina</taxon>
        <taxon>Rhabditomorpha</taxon>
        <taxon>Rhabditoidea</taxon>
        <taxon>Rhabditidae</taxon>
        <taxon>Peloderinae</taxon>
        <taxon>Caenorhabditis</taxon>
    </lineage>
</organism>
<dbReference type="EMBL" id="CP090896">
    <property type="protein sequence ID" value="ULT79836.1"/>
    <property type="molecule type" value="Genomic_DNA"/>
</dbReference>
<evidence type="ECO:0000313" key="2">
    <source>
        <dbReference type="Proteomes" id="UP000827892"/>
    </source>
</evidence>
<accession>A0AAE8ZPY9</accession>